<dbReference type="EMBL" id="JASBNA010000006">
    <property type="protein sequence ID" value="KAK7690533.1"/>
    <property type="molecule type" value="Genomic_DNA"/>
</dbReference>
<protein>
    <submittedName>
        <fullName evidence="2">Uncharacterized protein</fullName>
    </submittedName>
</protein>
<keyword evidence="3" id="KW-1185">Reference proteome</keyword>
<evidence type="ECO:0000313" key="2">
    <source>
        <dbReference type="EMBL" id="KAK7690533.1"/>
    </source>
</evidence>
<organism evidence="2 3">
    <name type="scientific">Cerrena zonata</name>
    <dbReference type="NCBI Taxonomy" id="2478898"/>
    <lineage>
        <taxon>Eukaryota</taxon>
        <taxon>Fungi</taxon>
        <taxon>Dikarya</taxon>
        <taxon>Basidiomycota</taxon>
        <taxon>Agaricomycotina</taxon>
        <taxon>Agaricomycetes</taxon>
        <taxon>Polyporales</taxon>
        <taxon>Cerrenaceae</taxon>
        <taxon>Cerrena</taxon>
    </lineage>
</organism>
<reference evidence="2 3" key="1">
    <citation type="submission" date="2022-09" db="EMBL/GenBank/DDBJ databases">
        <authorList>
            <person name="Palmer J.M."/>
        </authorList>
    </citation>
    <scope>NUCLEOTIDE SEQUENCE [LARGE SCALE GENOMIC DNA]</scope>
    <source>
        <strain evidence="2 3">DSM 7382</strain>
    </source>
</reference>
<evidence type="ECO:0000313" key="3">
    <source>
        <dbReference type="Proteomes" id="UP001385951"/>
    </source>
</evidence>
<proteinExistence type="predicted"/>
<feature type="transmembrane region" description="Helical" evidence="1">
    <location>
        <begin position="106"/>
        <end position="133"/>
    </location>
</feature>
<name>A0AAW0GA70_9APHY</name>
<dbReference type="Proteomes" id="UP001385951">
    <property type="component" value="Unassembled WGS sequence"/>
</dbReference>
<gene>
    <name evidence="2" type="ORF">QCA50_005631</name>
</gene>
<comment type="caution">
    <text evidence="2">The sequence shown here is derived from an EMBL/GenBank/DDBJ whole genome shotgun (WGS) entry which is preliminary data.</text>
</comment>
<dbReference type="AlphaFoldDB" id="A0AAW0GA70"/>
<keyword evidence="1" id="KW-1133">Transmembrane helix</keyword>
<keyword evidence="1" id="KW-0812">Transmembrane</keyword>
<keyword evidence="1" id="KW-0472">Membrane</keyword>
<evidence type="ECO:0000256" key="1">
    <source>
        <dbReference type="SAM" id="Phobius"/>
    </source>
</evidence>
<accession>A0AAW0GA70</accession>
<sequence length="241" mass="28068">MSNLPIRRYGLLFDERACATNVDPEYLYDDEHGLLRWVDVNRGYIISTINSVWDRGITVSLINQLTSFLIPNNTMYHDTCHRVSSDFRALTLWIRLRPSARRHFRAAYMVPFFLDVSGPHSAVILATFLLWFLDKAIRDFILNDDAFNPRGLPFLKNIVYFLYPRGAYGVFFVDDGLGHWYNTLLEASYTDNAYPRLHVYNCIVATYPNNYPSLRTAPVIERCWNVTKPLYTDSDDENDND</sequence>